<comment type="similarity">
    <text evidence="6">Belongs to the class-II pyridine nucleotide-disulfide oxidoreductase family.</text>
</comment>
<evidence type="ECO:0000259" key="8">
    <source>
        <dbReference type="Pfam" id="PF07992"/>
    </source>
</evidence>
<dbReference type="Gene3D" id="3.50.50.60">
    <property type="entry name" value="FAD/NAD(P)-binding domain"/>
    <property type="match status" value="2"/>
</dbReference>
<evidence type="ECO:0000313" key="9">
    <source>
        <dbReference type="EMBL" id="KKS46523.1"/>
    </source>
</evidence>
<evidence type="ECO:0000256" key="1">
    <source>
        <dbReference type="ARBA" id="ARBA00022630"/>
    </source>
</evidence>
<name>A0A0G1CA64_9BACT</name>
<sequence length="318" mass="34599">MTEILYDVIIIGSGPAGFSAAIYAVRSGRKTLLLSGVRWGGQLMLTTLVENYPGFPEGIQGPELMMNMRKQTERLGVEIVNADFEKADFSKKPFSVTAEGKIYRGKSVIIATGSDSIWLNVPGEIQLRGKGVSTCATCDAFFFRGKNVVVVGGGDSAMEEALFLANVAKSVTIIHRRDKFRASHAMQQRVLANGKIKVLWNKGVTAFLGVEKVSGVKLKDTVTGKESDFTTDGVFVAIGHKPNSDRFKGIELDKKGYIVRKEIPDEQGLLKFRSATSVPGVFVGGDVHDYRYKQAITAAAYGTMAALDADKWLMEEGD</sequence>
<evidence type="ECO:0000256" key="7">
    <source>
        <dbReference type="RuleBase" id="RU003881"/>
    </source>
</evidence>
<evidence type="ECO:0000256" key="2">
    <source>
        <dbReference type="ARBA" id="ARBA00022827"/>
    </source>
</evidence>
<comment type="cofactor">
    <cofactor evidence="7">
        <name>FAD</name>
        <dbReference type="ChEBI" id="CHEBI:57692"/>
    </cofactor>
    <text evidence="7">Binds 1 FAD per subunit.</text>
</comment>
<dbReference type="InterPro" id="IPR008255">
    <property type="entry name" value="Pyr_nucl-diS_OxRdtase_2_AS"/>
</dbReference>
<organism evidence="9 10">
    <name type="scientific">Candidatus Gottesmanbacteria bacterium GW2011_GWA2_42_18</name>
    <dbReference type="NCBI Taxonomy" id="1618442"/>
    <lineage>
        <taxon>Bacteria</taxon>
        <taxon>Candidatus Gottesmaniibacteriota</taxon>
    </lineage>
</organism>
<dbReference type="PANTHER" id="PTHR48105">
    <property type="entry name" value="THIOREDOXIN REDUCTASE 1-RELATED-RELATED"/>
    <property type="match status" value="1"/>
</dbReference>
<accession>A0A0G1CA64</accession>
<feature type="domain" description="FAD/NAD(P)-binding" evidence="8">
    <location>
        <begin position="6"/>
        <end position="300"/>
    </location>
</feature>
<dbReference type="GO" id="GO:0019430">
    <property type="term" value="P:removal of superoxide radicals"/>
    <property type="evidence" value="ECO:0007669"/>
    <property type="project" value="UniProtKB-UniRule"/>
</dbReference>
<comment type="caution">
    <text evidence="9">The sequence shown here is derived from an EMBL/GenBank/DDBJ whole genome shotgun (WGS) entry which is preliminary data.</text>
</comment>
<dbReference type="InterPro" id="IPR036188">
    <property type="entry name" value="FAD/NAD-bd_sf"/>
</dbReference>
<dbReference type="InterPro" id="IPR005982">
    <property type="entry name" value="Thioredox_Rdtase"/>
</dbReference>
<dbReference type="PATRIC" id="fig|1618442.3.peg.742"/>
<comment type="subunit">
    <text evidence="6">Homodimer.</text>
</comment>
<evidence type="ECO:0000256" key="4">
    <source>
        <dbReference type="ARBA" id="ARBA00023157"/>
    </source>
</evidence>
<dbReference type="AlphaFoldDB" id="A0A0G1CA64"/>
<keyword evidence="1 6" id="KW-0285">Flavoprotein</keyword>
<keyword evidence="5 6" id="KW-0676">Redox-active center</keyword>
<evidence type="ECO:0000256" key="5">
    <source>
        <dbReference type="ARBA" id="ARBA00023284"/>
    </source>
</evidence>
<dbReference type="Proteomes" id="UP000034320">
    <property type="component" value="Unassembled WGS sequence"/>
</dbReference>
<dbReference type="InterPro" id="IPR050097">
    <property type="entry name" value="Ferredoxin-NADP_redctase_2"/>
</dbReference>
<proteinExistence type="inferred from homology"/>
<reference evidence="9 10" key="1">
    <citation type="journal article" date="2015" name="Nature">
        <title>rRNA introns, odd ribosomes, and small enigmatic genomes across a large radiation of phyla.</title>
        <authorList>
            <person name="Brown C.T."/>
            <person name="Hug L.A."/>
            <person name="Thomas B.C."/>
            <person name="Sharon I."/>
            <person name="Castelle C.J."/>
            <person name="Singh A."/>
            <person name="Wilkins M.J."/>
            <person name="Williams K.H."/>
            <person name="Banfield J.F."/>
        </authorList>
    </citation>
    <scope>NUCLEOTIDE SEQUENCE [LARGE SCALE GENOMIC DNA]</scope>
</reference>
<keyword evidence="7" id="KW-0521">NADP</keyword>
<gene>
    <name evidence="9" type="ORF">UV09_C0016G0013</name>
</gene>
<dbReference type="PROSITE" id="PS00573">
    <property type="entry name" value="PYRIDINE_REDOX_2"/>
    <property type="match status" value="1"/>
</dbReference>
<dbReference type="PRINTS" id="PR00368">
    <property type="entry name" value="FADPNR"/>
</dbReference>
<evidence type="ECO:0000313" key="10">
    <source>
        <dbReference type="Proteomes" id="UP000034320"/>
    </source>
</evidence>
<evidence type="ECO:0000256" key="3">
    <source>
        <dbReference type="ARBA" id="ARBA00023002"/>
    </source>
</evidence>
<evidence type="ECO:0000256" key="6">
    <source>
        <dbReference type="RuleBase" id="RU003880"/>
    </source>
</evidence>
<dbReference type="GO" id="GO:0005737">
    <property type="term" value="C:cytoplasm"/>
    <property type="evidence" value="ECO:0007669"/>
    <property type="project" value="InterPro"/>
</dbReference>
<dbReference type="EMBL" id="LCDD01000016">
    <property type="protein sequence ID" value="KKS46523.1"/>
    <property type="molecule type" value="Genomic_DNA"/>
</dbReference>
<dbReference type="PRINTS" id="PR00469">
    <property type="entry name" value="PNDRDTASEII"/>
</dbReference>
<keyword evidence="4" id="KW-1015">Disulfide bond</keyword>
<dbReference type="InterPro" id="IPR023753">
    <property type="entry name" value="FAD/NAD-binding_dom"/>
</dbReference>
<comment type="catalytic activity">
    <reaction evidence="6">
        <text>[thioredoxin]-dithiol + NADP(+) = [thioredoxin]-disulfide + NADPH + H(+)</text>
        <dbReference type="Rhea" id="RHEA:20345"/>
        <dbReference type="Rhea" id="RHEA-COMP:10698"/>
        <dbReference type="Rhea" id="RHEA-COMP:10700"/>
        <dbReference type="ChEBI" id="CHEBI:15378"/>
        <dbReference type="ChEBI" id="CHEBI:29950"/>
        <dbReference type="ChEBI" id="CHEBI:50058"/>
        <dbReference type="ChEBI" id="CHEBI:57783"/>
        <dbReference type="ChEBI" id="CHEBI:58349"/>
        <dbReference type="EC" id="1.8.1.9"/>
    </reaction>
</comment>
<dbReference type="GO" id="GO:0004791">
    <property type="term" value="F:thioredoxin-disulfide reductase (NADPH) activity"/>
    <property type="evidence" value="ECO:0007669"/>
    <property type="project" value="UniProtKB-UniRule"/>
</dbReference>
<protein>
    <recommendedName>
        <fullName evidence="6">Thioredoxin reductase</fullName>
        <ecNumber evidence="6">1.8.1.9</ecNumber>
    </recommendedName>
</protein>
<keyword evidence="2 6" id="KW-0274">FAD</keyword>
<dbReference type="SUPFAM" id="SSF51905">
    <property type="entry name" value="FAD/NAD(P)-binding domain"/>
    <property type="match status" value="1"/>
</dbReference>
<dbReference type="Pfam" id="PF07992">
    <property type="entry name" value="Pyr_redox_2"/>
    <property type="match status" value="1"/>
</dbReference>
<dbReference type="NCBIfam" id="TIGR01292">
    <property type="entry name" value="TRX_reduct"/>
    <property type="match status" value="1"/>
</dbReference>
<dbReference type="EC" id="1.8.1.9" evidence="6"/>
<keyword evidence="3 6" id="KW-0560">Oxidoreductase</keyword>